<dbReference type="InterPro" id="IPR015947">
    <property type="entry name" value="PUA-like_sf"/>
</dbReference>
<dbReference type="Gene3D" id="2.30.130.10">
    <property type="entry name" value="PUA domain"/>
    <property type="match status" value="1"/>
</dbReference>
<dbReference type="Pfam" id="PF01472">
    <property type="entry name" value="PUA"/>
    <property type="match status" value="1"/>
</dbReference>
<accession>A0A2H0LLX7</accession>
<feature type="domain" description="PUA" evidence="9">
    <location>
        <begin position="282"/>
        <end position="365"/>
    </location>
</feature>
<dbReference type="Gene3D" id="3.40.1160.10">
    <property type="entry name" value="Acetylglutamate kinase-like"/>
    <property type="match status" value="1"/>
</dbReference>
<feature type="binding site" evidence="8">
    <location>
        <position position="56"/>
    </location>
    <ligand>
        <name>substrate</name>
    </ligand>
</feature>
<comment type="function">
    <text evidence="8">Catalyzes the transfer of a phosphate group to glutamate to form L-glutamate 5-phosphate.</text>
</comment>
<gene>
    <name evidence="8 10" type="primary">proB</name>
    <name evidence="10" type="ORF">COV74_08910</name>
</gene>
<dbReference type="GO" id="GO:0003723">
    <property type="term" value="F:RNA binding"/>
    <property type="evidence" value="ECO:0007669"/>
    <property type="project" value="InterPro"/>
</dbReference>
<dbReference type="EC" id="2.7.2.11" evidence="8"/>
<dbReference type="GO" id="GO:0005524">
    <property type="term" value="F:ATP binding"/>
    <property type="evidence" value="ECO:0007669"/>
    <property type="project" value="UniProtKB-KW"/>
</dbReference>
<dbReference type="EMBL" id="PCVY01000066">
    <property type="protein sequence ID" value="PIQ85423.1"/>
    <property type="molecule type" value="Genomic_DNA"/>
</dbReference>
<dbReference type="UniPathway" id="UPA00098">
    <property type="reaction ID" value="UER00359"/>
</dbReference>
<proteinExistence type="inferred from homology"/>
<comment type="subcellular location">
    <subcellularLocation>
        <location evidence="8">Cytoplasm</location>
    </subcellularLocation>
</comment>
<evidence type="ECO:0000256" key="1">
    <source>
        <dbReference type="ARBA" id="ARBA00022490"/>
    </source>
</evidence>
<dbReference type="Pfam" id="PF00696">
    <property type="entry name" value="AA_kinase"/>
    <property type="match status" value="1"/>
</dbReference>
<reference evidence="10 11" key="1">
    <citation type="submission" date="2017-09" db="EMBL/GenBank/DDBJ databases">
        <title>Depth-based differentiation of microbial function through sediment-hosted aquifers and enrichment of novel symbionts in the deep terrestrial subsurface.</title>
        <authorList>
            <person name="Probst A.J."/>
            <person name="Ladd B."/>
            <person name="Jarett J.K."/>
            <person name="Geller-Mcgrath D.E."/>
            <person name="Sieber C.M."/>
            <person name="Emerson J.B."/>
            <person name="Anantharaman K."/>
            <person name="Thomas B.C."/>
            <person name="Malmstrom R."/>
            <person name="Stieglmeier M."/>
            <person name="Klingl A."/>
            <person name="Woyke T."/>
            <person name="Ryan C.M."/>
            <person name="Banfield J.F."/>
        </authorList>
    </citation>
    <scope>NUCLEOTIDE SEQUENCE [LARGE SCALE GENOMIC DNA]</scope>
    <source>
        <strain evidence="10">CG11_big_fil_rev_8_21_14_0_20_45_26</strain>
    </source>
</reference>
<comment type="catalytic activity">
    <reaction evidence="8">
        <text>L-glutamate + ATP = L-glutamyl 5-phosphate + ADP</text>
        <dbReference type="Rhea" id="RHEA:14877"/>
        <dbReference type="ChEBI" id="CHEBI:29985"/>
        <dbReference type="ChEBI" id="CHEBI:30616"/>
        <dbReference type="ChEBI" id="CHEBI:58274"/>
        <dbReference type="ChEBI" id="CHEBI:456216"/>
        <dbReference type="EC" id="2.7.2.11"/>
    </reaction>
</comment>
<keyword evidence="1 8" id="KW-0963">Cytoplasm</keyword>
<dbReference type="SMART" id="SM00359">
    <property type="entry name" value="PUA"/>
    <property type="match status" value="1"/>
</dbReference>
<sequence length="374" mass="41380">MTSGYSFRHIKRIVMKIGTSVLTDANGQFSLQALKNIAKQVEHVIESGRQVVLVSSGSIGCGMKTLGLKHRPKELKTLQACAAIGQGKLMKAYEDMFAQYGHHTGQILLTRTGFQDRVRCLNIRNTLQELLKLKVIPIVNENDTVSTEEIRFGDNDTLSIAVAELVEAELLILLSDVDGVYLNHDSREIVSRIDRSEQIDELFTHIFSRQKKVVTAGGMQMKLEVSKRAMRNGISTVVMNGRDLDGVKRLLEDKPVGTLFAAQPVKHGFKKNWLRDLTQAHGSLTVDDGAHQALVEGGRSLLPSGIVSVDGHFRAGDSVKLLTAAGQTFARGIVNYSNDELRQIKGKKSANIKEVLGYMHNPEVIHRDNLVMME</sequence>
<keyword evidence="6 8" id="KW-0418">Kinase</keyword>
<keyword evidence="2 8" id="KW-0028">Amino-acid biosynthesis</keyword>
<name>A0A2H0LLX7_9BACT</name>
<dbReference type="AlphaFoldDB" id="A0A2H0LLX7"/>
<keyword evidence="3 8" id="KW-0641">Proline biosynthesis</keyword>
<evidence type="ECO:0000256" key="8">
    <source>
        <dbReference type="HAMAP-Rule" id="MF_00456"/>
    </source>
</evidence>
<comment type="caution">
    <text evidence="10">The sequence shown here is derived from an EMBL/GenBank/DDBJ whole genome shotgun (WGS) entry which is preliminary data.</text>
</comment>
<keyword evidence="4 8" id="KW-0808">Transferase</keyword>
<dbReference type="PRINTS" id="PR00474">
    <property type="entry name" value="GLU5KINASE"/>
</dbReference>
<comment type="pathway">
    <text evidence="8">Amino-acid biosynthesis; L-proline biosynthesis; L-glutamate 5-semialdehyde from L-glutamate: step 1/2.</text>
</comment>
<comment type="caution">
    <text evidence="8">Lacks conserved residue(s) required for the propagation of feature annotation.</text>
</comment>
<comment type="similarity">
    <text evidence="8">Belongs to the glutamate 5-kinase family.</text>
</comment>
<evidence type="ECO:0000256" key="4">
    <source>
        <dbReference type="ARBA" id="ARBA00022679"/>
    </source>
</evidence>
<dbReference type="FunFam" id="3.40.1160.10:FF:000018">
    <property type="entry name" value="Glutamate 5-kinase"/>
    <property type="match status" value="1"/>
</dbReference>
<dbReference type="Proteomes" id="UP000230859">
    <property type="component" value="Unassembled WGS sequence"/>
</dbReference>
<dbReference type="PIRSF" id="PIRSF000729">
    <property type="entry name" value="GK"/>
    <property type="match status" value="1"/>
</dbReference>
<dbReference type="InterPro" id="IPR001057">
    <property type="entry name" value="Glu/AcGlu_kinase"/>
</dbReference>
<dbReference type="CDD" id="cd21157">
    <property type="entry name" value="PUA_G5K"/>
    <property type="match status" value="1"/>
</dbReference>
<dbReference type="GO" id="GO:0005829">
    <property type="term" value="C:cytosol"/>
    <property type="evidence" value="ECO:0007669"/>
    <property type="project" value="TreeGrafter"/>
</dbReference>
<dbReference type="GO" id="GO:0055129">
    <property type="term" value="P:L-proline biosynthetic process"/>
    <property type="evidence" value="ECO:0007669"/>
    <property type="project" value="UniProtKB-UniRule"/>
</dbReference>
<dbReference type="InterPro" id="IPR041739">
    <property type="entry name" value="G5K_ProB"/>
</dbReference>
<evidence type="ECO:0000256" key="7">
    <source>
        <dbReference type="ARBA" id="ARBA00022840"/>
    </source>
</evidence>
<dbReference type="SUPFAM" id="SSF53633">
    <property type="entry name" value="Carbamate kinase-like"/>
    <property type="match status" value="1"/>
</dbReference>
<dbReference type="CDD" id="cd04242">
    <property type="entry name" value="AAK_G5K_ProB"/>
    <property type="match status" value="1"/>
</dbReference>
<evidence type="ECO:0000256" key="3">
    <source>
        <dbReference type="ARBA" id="ARBA00022650"/>
    </source>
</evidence>
<dbReference type="InterPro" id="IPR001048">
    <property type="entry name" value="Asp/Glu/Uridylate_kinase"/>
</dbReference>
<evidence type="ECO:0000313" key="11">
    <source>
        <dbReference type="Proteomes" id="UP000230859"/>
    </source>
</evidence>
<evidence type="ECO:0000256" key="2">
    <source>
        <dbReference type="ARBA" id="ARBA00022605"/>
    </source>
</evidence>
<dbReference type="InterPro" id="IPR011529">
    <property type="entry name" value="Glu_5kinase"/>
</dbReference>
<feature type="binding site" evidence="8">
    <location>
        <begin position="175"/>
        <end position="176"/>
    </location>
    <ligand>
        <name>ATP</name>
        <dbReference type="ChEBI" id="CHEBI:30616"/>
    </ligand>
</feature>
<protein>
    <recommendedName>
        <fullName evidence="8">Glutamate 5-kinase</fullName>
        <ecNumber evidence="8">2.7.2.11</ecNumber>
    </recommendedName>
    <alternativeName>
        <fullName evidence="8">Gamma-glutamyl kinase</fullName>
        <shortName evidence="8">GK</shortName>
    </alternativeName>
</protein>
<evidence type="ECO:0000256" key="6">
    <source>
        <dbReference type="ARBA" id="ARBA00022777"/>
    </source>
</evidence>
<dbReference type="NCBIfam" id="TIGR01027">
    <property type="entry name" value="proB"/>
    <property type="match status" value="1"/>
</dbReference>
<evidence type="ECO:0000313" key="10">
    <source>
        <dbReference type="EMBL" id="PIQ85423.1"/>
    </source>
</evidence>
<dbReference type="InterPro" id="IPR036974">
    <property type="entry name" value="PUA_sf"/>
</dbReference>
<dbReference type="PROSITE" id="PS50890">
    <property type="entry name" value="PUA"/>
    <property type="match status" value="1"/>
</dbReference>
<dbReference type="GO" id="GO:0004349">
    <property type="term" value="F:glutamate 5-kinase activity"/>
    <property type="evidence" value="ECO:0007669"/>
    <property type="project" value="UniProtKB-UniRule"/>
</dbReference>
<keyword evidence="7 8" id="KW-0067">ATP-binding</keyword>
<dbReference type="InterPro" id="IPR002478">
    <property type="entry name" value="PUA"/>
</dbReference>
<organism evidence="10 11">
    <name type="scientific">Candidatus Abzuiibacterium crystallinum</name>
    <dbReference type="NCBI Taxonomy" id="1974748"/>
    <lineage>
        <taxon>Bacteria</taxon>
        <taxon>Pseudomonadati</taxon>
        <taxon>Candidatus Omnitrophota</taxon>
        <taxon>Candidatus Abzuiibacterium</taxon>
    </lineage>
</organism>
<evidence type="ECO:0000256" key="5">
    <source>
        <dbReference type="ARBA" id="ARBA00022741"/>
    </source>
</evidence>
<feature type="binding site" evidence="8">
    <location>
        <position position="16"/>
    </location>
    <ligand>
        <name>ATP</name>
        <dbReference type="ChEBI" id="CHEBI:30616"/>
    </ligand>
</feature>
<dbReference type="FunFam" id="2.30.130.10:FF:000007">
    <property type="entry name" value="Glutamate 5-kinase"/>
    <property type="match status" value="1"/>
</dbReference>
<dbReference type="InterPro" id="IPR036393">
    <property type="entry name" value="AceGlu_kinase-like_sf"/>
</dbReference>
<feature type="binding site" evidence="8">
    <location>
        <position position="143"/>
    </location>
    <ligand>
        <name>substrate</name>
    </ligand>
</feature>
<keyword evidence="5 8" id="KW-0547">Nucleotide-binding</keyword>
<dbReference type="PANTHER" id="PTHR43654:SF1">
    <property type="entry name" value="ISOPENTENYL PHOSPHATE KINASE"/>
    <property type="match status" value="1"/>
</dbReference>
<dbReference type="InterPro" id="IPR005715">
    <property type="entry name" value="Glu_5kinase/COase_Synthase"/>
</dbReference>
<evidence type="ECO:0000259" key="9">
    <source>
        <dbReference type="SMART" id="SM00359"/>
    </source>
</evidence>
<dbReference type="HAMAP" id="MF_00456">
    <property type="entry name" value="ProB"/>
    <property type="match status" value="1"/>
</dbReference>
<dbReference type="SUPFAM" id="SSF88697">
    <property type="entry name" value="PUA domain-like"/>
    <property type="match status" value="1"/>
</dbReference>
<dbReference type="PANTHER" id="PTHR43654">
    <property type="entry name" value="GLUTAMATE 5-KINASE"/>
    <property type="match status" value="1"/>
</dbReference>
<feature type="binding site" evidence="8">
    <location>
        <position position="155"/>
    </location>
    <ligand>
        <name>substrate</name>
    </ligand>
</feature>